<name>A0ACA9Q1E7_9GLOM</name>
<gene>
    <name evidence="1" type="ORF">ACOLOM_LOCUS11321</name>
</gene>
<organism evidence="1 2">
    <name type="scientific">Acaulospora colombiana</name>
    <dbReference type="NCBI Taxonomy" id="27376"/>
    <lineage>
        <taxon>Eukaryota</taxon>
        <taxon>Fungi</taxon>
        <taxon>Fungi incertae sedis</taxon>
        <taxon>Mucoromycota</taxon>
        <taxon>Glomeromycotina</taxon>
        <taxon>Glomeromycetes</taxon>
        <taxon>Diversisporales</taxon>
        <taxon>Acaulosporaceae</taxon>
        <taxon>Acaulospora</taxon>
    </lineage>
</organism>
<comment type="caution">
    <text evidence="1">The sequence shown here is derived from an EMBL/GenBank/DDBJ whole genome shotgun (WGS) entry which is preliminary data.</text>
</comment>
<feature type="non-terminal residue" evidence="1">
    <location>
        <position position="1"/>
    </location>
</feature>
<dbReference type="EMBL" id="CAJVPT010040263">
    <property type="protein sequence ID" value="CAG8725008.1"/>
    <property type="molecule type" value="Genomic_DNA"/>
</dbReference>
<sequence>GNLLSSSTPNHAWTKCDFAKETSMWEPGHAFTQLAIEQDCVLLQSQGSRDIFILDTSSLESTGPISDPKRRADCIHTKMLLKASDSLFLLFKKSTRVYSIYWLDKEYSSTGKRANTEDTSIFEYDLSSFARHLVDVRIDSECEAIKMKYGCLMIVTARPTLYVFDFNPILSGPTPSELAPITECDFTFAVDNPSPNQYIATSCIDFDEQCIFHCTDVGFRIVSRITLEVLYSLHGEAPWQKVAPKHWTKCVTSNAYIAPVSDDSGDPRLEWSQGGSRVGKLVKGTALQRKDTGWKWNAINMHVHDGMVIIALLSGYAIGFPDYRKLINKEWNLNDDRSCWVLDVDKWCDWSACDGKRVVFAVVSLTYILHVLELNTSQRDRNVILNLHELPNKMVSVDTPIVEISRGIWESSGAAGASVALTDQSLSFLASH</sequence>
<feature type="non-terminal residue" evidence="1">
    <location>
        <position position="432"/>
    </location>
</feature>
<dbReference type="Proteomes" id="UP000789525">
    <property type="component" value="Unassembled WGS sequence"/>
</dbReference>
<reference evidence="1" key="1">
    <citation type="submission" date="2021-06" db="EMBL/GenBank/DDBJ databases">
        <authorList>
            <person name="Kallberg Y."/>
            <person name="Tangrot J."/>
            <person name="Rosling A."/>
        </authorList>
    </citation>
    <scope>NUCLEOTIDE SEQUENCE</scope>
    <source>
        <strain evidence="1">CL356</strain>
    </source>
</reference>
<keyword evidence="2" id="KW-1185">Reference proteome</keyword>
<proteinExistence type="predicted"/>
<evidence type="ECO:0000313" key="1">
    <source>
        <dbReference type="EMBL" id="CAG8725008.1"/>
    </source>
</evidence>
<evidence type="ECO:0000313" key="2">
    <source>
        <dbReference type="Proteomes" id="UP000789525"/>
    </source>
</evidence>
<accession>A0ACA9Q1E7</accession>
<protein>
    <submittedName>
        <fullName evidence="1">5559_t:CDS:1</fullName>
    </submittedName>
</protein>